<protein>
    <recommendedName>
        <fullName evidence="3">Motility protein</fullName>
    </recommendedName>
</protein>
<dbReference type="InterPro" id="IPR025906">
    <property type="entry name" value="YjfB_motility"/>
</dbReference>
<dbReference type="OrthoDB" id="1924973at2"/>
<evidence type="ECO:0000313" key="1">
    <source>
        <dbReference type="EMBL" id="SHD76670.1"/>
    </source>
</evidence>
<proteinExistence type="predicted"/>
<dbReference type="EMBL" id="LT669839">
    <property type="protein sequence ID" value="SHD76670.1"/>
    <property type="molecule type" value="Genomic_DNA"/>
</dbReference>
<dbReference type="RefSeq" id="WP_025640828.1">
    <property type="nucleotide sequence ID" value="NZ_LT669839.1"/>
</dbReference>
<name>A0A1M4PMJ3_9FIRM</name>
<keyword evidence="2" id="KW-1185">Reference proteome</keyword>
<dbReference type="Proteomes" id="UP000245423">
    <property type="component" value="Chromosome 1"/>
</dbReference>
<gene>
    <name evidence="1" type="ORF">CUESP1_1298</name>
</gene>
<organism evidence="1 2">
    <name type="scientific">[Clostridium] ultunense Esp</name>
    <dbReference type="NCBI Taxonomy" id="1288971"/>
    <lineage>
        <taxon>Bacteria</taxon>
        <taxon>Bacillati</taxon>
        <taxon>Bacillota</taxon>
        <taxon>Tissierellia</taxon>
        <taxon>Tissierellales</taxon>
        <taxon>Tepidimicrobiaceae</taxon>
        <taxon>Schnuerera</taxon>
    </lineage>
</organism>
<dbReference type="AlphaFoldDB" id="A0A1M4PMJ3"/>
<reference evidence="1 2" key="1">
    <citation type="submission" date="2016-11" db="EMBL/GenBank/DDBJ databases">
        <authorList>
            <person name="Manzoor S."/>
        </authorList>
    </citation>
    <scope>NUCLEOTIDE SEQUENCE [LARGE SCALE GENOMIC DNA]</scope>
    <source>
        <strain evidence="1">Clostridium ultunense strain Esp</strain>
    </source>
</reference>
<evidence type="ECO:0008006" key="3">
    <source>
        <dbReference type="Google" id="ProtNLM"/>
    </source>
</evidence>
<dbReference type="Pfam" id="PF14070">
    <property type="entry name" value="YjfB_motility"/>
    <property type="match status" value="1"/>
</dbReference>
<sequence length="65" mass="7148">MDIPSLSIAMHQSKLHQQVGVSVMKMSMESMKIQGEDLSKMLETTTKSMEQSVNPNVGGNIDILI</sequence>
<accession>A0A1M4PMJ3</accession>
<evidence type="ECO:0000313" key="2">
    <source>
        <dbReference type="Proteomes" id="UP000245423"/>
    </source>
</evidence>